<gene>
    <name evidence="2" type="ORF">D7X32_37560</name>
</gene>
<dbReference type="Proteomes" id="UP000268313">
    <property type="component" value="Unassembled WGS sequence"/>
</dbReference>
<proteinExistence type="predicted"/>
<feature type="region of interest" description="Disordered" evidence="1">
    <location>
        <begin position="117"/>
        <end position="143"/>
    </location>
</feature>
<accession>A0A3A8K2H1</accession>
<organism evidence="2 3">
    <name type="scientific">Corallococcus carmarthensis</name>
    <dbReference type="NCBI Taxonomy" id="2316728"/>
    <lineage>
        <taxon>Bacteria</taxon>
        <taxon>Pseudomonadati</taxon>
        <taxon>Myxococcota</taxon>
        <taxon>Myxococcia</taxon>
        <taxon>Myxococcales</taxon>
        <taxon>Cystobacterineae</taxon>
        <taxon>Myxococcaceae</taxon>
        <taxon>Corallococcus</taxon>
    </lineage>
</organism>
<protein>
    <submittedName>
        <fullName evidence="2">Uncharacterized protein</fullName>
    </submittedName>
</protein>
<evidence type="ECO:0000313" key="2">
    <source>
        <dbReference type="EMBL" id="RKG95923.1"/>
    </source>
</evidence>
<feature type="compositionally biased region" description="Low complexity" evidence="1">
    <location>
        <begin position="117"/>
        <end position="126"/>
    </location>
</feature>
<reference evidence="3" key="1">
    <citation type="submission" date="2018-09" db="EMBL/GenBank/DDBJ databases">
        <authorList>
            <person name="Livingstone P.G."/>
            <person name="Whitworth D.E."/>
        </authorList>
    </citation>
    <scope>NUCLEOTIDE SEQUENCE [LARGE SCALE GENOMIC DNA]</scope>
    <source>
        <strain evidence="3">CA043D</strain>
    </source>
</reference>
<evidence type="ECO:0000313" key="3">
    <source>
        <dbReference type="Proteomes" id="UP000268313"/>
    </source>
</evidence>
<sequence length="143" mass="15893">MGMQDAELEQVRRLLAQVSYRDWTLVVNVNRYNVANMQVCTMVPDTETGNPIENRGRPLPLCPQMSDGFILDLVFELIKEFELHEAAERFSVAGKRLFHPHQPDGVPLFEVPAMRRAPSSLSPSAPVKEDDAGSAGTEQRGAS</sequence>
<name>A0A3A8K2H1_9BACT</name>
<evidence type="ECO:0000256" key="1">
    <source>
        <dbReference type="SAM" id="MobiDB-lite"/>
    </source>
</evidence>
<keyword evidence="3" id="KW-1185">Reference proteome</keyword>
<comment type="caution">
    <text evidence="2">The sequence shown here is derived from an EMBL/GenBank/DDBJ whole genome shotgun (WGS) entry which is preliminary data.</text>
</comment>
<dbReference type="EMBL" id="RAWE01000236">
    <property type="protein sequence ID" value="RKG95923.1"/>
    <property type="molecule type" value="Genomic_DNA"/>
</dbReference>
<dbReference type="AlphaFoldDB" id="A0A3A8K2H1"/>